<proteinExistence type="predicted"/>
<dbReference type="AlphaFoldDB" id="A0A518HHI6"/>
<protein>
    <submittedName>
        <fullName evidence="2">Uncharacterized protein</fullName>
    </submittedName>
</protein>
<evidence type="ECO:0000313" key="3">
    <source>
        <dbReference type="Proteomes" id="UP000319004"/>
    </source>
</evidence>
<gene>
    <name evidence="2" type="ORF">Enr13x_01120</name>
</gene>
<sequence length="81" mass="9724">MNAMSDHESAAEAYRRKMAWRRTPEENMRLFVQLQRQAFEVLEASPEAMDHFIRRNHRKRRQSEVDKLLRRHGITHPSPSP</sequence>
<accession>A0A518HHI6</accession>
<keyword evidence="3" id="KW-1185">Reference proteome</keyword>
<evidence type="ECO:0000313" key="2">
    <source>
        <dbReference type="EMBL" id="QDV40306.1"/>
    </source>
</evidence>
<organism evidence="2 3">
    <name type="scientific">Stieleria neptunia</name>
    <dbReference type="NCBI Taxonomy" id="2527979"/>
    <lineage>
        <taxon>Bacteria</taxon>
        <taxon>Pseudomonadati</taxon>
        <taxon>Planctomycetota</taxon>
        <taxon>Planctomycetia</taxon>
        <taxon>Pirellulales</taxon>
        <taxon>Pirellulaceae</taxon>
        <taxon>Stieleria</taxon>
    </lineage>
</organism>
<feature type="region of interest" description="Disordered" evidence="1">
    <location>
        <begin position="54"/>
        <end position="81"/>
    </location>
</feature>
<name>A0A518HHI6_9BACT</name>
<dbReference type="Proteomes" id="UP000319004">
    <property type="component" value="Chromosome"/>
</dbReference>
<dbReference type="EMBL" id="CP037423">
    <property type="protein sequence ID" value="QDV40306.1"/>
    <property type="molecule type" value="Genomic_DNA"/>
</dbReference>
<dbReference type="KEGG" id="snep:Enr13x_01120"/>
<evidence type="ECO:0000256" key="1">
    <source>
        <dbReference type="SAM" id="MobiDB-lite"/>
    </source>
</evidence>
<reference evidence="2 3" key="1">
    <citation type="submission" date="2019-03" db="EMBL/GenBank/DDBJ databases">
        <title>Deep-cultivation of Planctomycetes and their phenomic and genomic characterization uncovers novel biology.</title>
        <authorList>
            <person name="Wiegand S."/>
            <person name="Jogler M."/>
            <person name="Boedeker C."/>
            <person name="Pinto D."/>
            <person name="Vollmers J."/>
            <person name="Rivas-Marin E."/>
            <person name="Kohn T."/>
            <person name="Peeters S.H."/>
            <person name="Heuer A."/>
            <person name="Rast P."/>
            <person name="Oberbeckmann S."/>
            <person name="Bunk B."/>
            <person name="Jeske O."/>
            <person name="Meyerdierks A."/>
            <person name="Storesund J.E."/>
            <person name="Kallscheuer N."/>
            <person name="Luecker S."/>
            <person name="Lage O.M."/>
            <person name="Pohl T."/>
            <person name="Merkel B.J."/>
            <person name="Hornburger P."/>
            <person name="Mueller R.-W."/>
            <person name="Bruemmer F."/>
            <person name="Labrenz M."/>
            <person name="Spormann A.M."/>
            <person name="Op den Camp H."/>
            <person name="Overmann J."/>
            <person name="Amann R."/>
            <person name="Jetten M.S.M."/>
            <person name="Mascher T."/>
            <person name="Medema M.H."/>
            <person name="Devos D.P."/>
            <person name="Kaster A.-K."/>
            <person name="Ovreas L."/>
            <person name="Rohde M."/>
            <person name="Galperin M.Y."/>
            <person name="Jogler C."/>
        </authorList>
    </citation>
    <scope>NUCLEOTIDE SEQUENCE [LARGE SCALE GENOMIC DNA]</scope>
    <source>
        <strain evidence="2 3">Enr13</strain>
    </source>
</reference>